<dbReference type="Gene3D" id="3.40.50.720">
    <property type="entry name" value="NAD(P)-binding Rossmann-like Domain"/>
    <property type="match status" value="1"/>
</dbReference>
<reference evidence="3 4" key="1">
    <citation type="submission" date="2023-10" db="EMBL/GenBank/DDBJ databases">
        <title>Sorlinia euscelidii gen. nov., sp. nov., an acetic acid bacteria isolated from the gut of Euscelidius variegatus emitter.</title>
        <authorList>
            <person name="Michoud G."/>
            <person name="Marasco R."/>
            <person name="Seferji K."/>
            <person name="Gonella E."/>
            <person name="Garuglieri E."/>
            <person name="Alma A."/>
            <person name="Mapelli F."/>
            <person name="Borin S."/>
            <person name="Daffonchio D."/>
            <person name="Crotti E."/>
        </authorList>
    </citation>
    <scope>NUCLEOTIDE SEQUENCE [LARGE SCALE GENOMIC DNA]</scope>
    <source>
        <strain evidence="3 4">EV16P</strain>
    </source>
</reference>
<protein>
    <submittedName>
        <fullName evidence="3">Oxidoreductase YghA</fullName>
    </submittedName>
</protein>
<organism evidence="3 4">
    <name type="scientific">Sorlinia euscelidii</name>
    <dbReference type="NCBI Taxonomy" id="3081148"/>
    <lineage>
        <taxon>Bacteria</taxon>
        <taxon>Pseudomonadati</taxon>
        <taxon>Pseudomonadota</taxon>
        <taxon>Alphaproteobacteria</taxon>
        <taxon>Acetobacterales</taxon>
        <taxon>Acetobacteraceae</taxon>
        <taxon>Sorlinia</taxon>
    </lineage>
</organism>
<dbReference type="InterPro" id="IPR006311">
    <property type="entry name" value="TAT_signal"/>
</dbReference>
<proteinExistence type="inferred from homology"/>
<keyword evidence="4" id="KW-1185">Reference proteome</keyword>
<dbReference type="SUPFAM" id="SSF51735">
    <property type="entry name" value="NAD(P)-binding Rossmann-fold domains"/>
    <property type="match status" value="1"/>
</dbReference>
<name>A0ABU7TYF4_9PROT</name>
<dbReference type="PANTHER" id="PTHR48107:SF16">
    <property type="entry name" value="NADPH-DEPENDENT ALDEHYDE REDUCTASE 1, CHLOROPLASTIC"/>
    <property type="match status" value="1"/>
</dbReference>
<evidence type="ECO:0000256" key="2">
    <source>
        <dbReference type="ARBA" id="ARBA00023002"/>
    </source>
</evidence>
<dbReference type="InterPro" id="IPR036291">
    <property type="entry name" value="NAD(P)-bd_dom_sf"/>
</dbReference>
<sequence length="341" mass="36617">MSNGKAKDRKMSDARRSVLKGAAAGLAGLVATSSRAESRAAGQNMAAPPISDYRNLYPKGPFSEQPQNWPGLASKMLPRPDHGEETYHGNGKMAGRKCLITGGDSGIGRAVAIAFAREGADVAINYLPQEEEDAREVIALIKKEGRKAIALPGDLRDEAFCKKLVNDAARQLEGLDTLVNVAGRQKFYKDIVEMTTEDFDWTMKTNIYALFWLVRAAVPLLPKGGVIINTASTNAYEPMEILIDYSMTKAAITNMTKSLAKQLGPRAIRVNAVAPGPFWTALQTSGGQPKEKYMPMGQDTVIGRVGQPVEIAPTYVTLASSEASYLTGQVWGITGGNGLPG</sequence>
<dbReference type="PROSITE" id="PS51318">
    <property type="entry name" value="TAT"/>
    <property type="match status" value="1"/>
</dbReference>
<dbReference type="InterPro" id="IPR002347">
    <property type="entry name" value="SDR_fam"/>
</dbReference>
<comment type="similarity">
    <text evidence="1">Belongs to the short-chain dehydrogenases/reductases (SDR) family.</text>
</comment>
<accession>A0ABU7TYF4</accession>
<dbReference type="PANTHER" id="PTHR48107">
    <property type="entry name" value="NADPH-DEPENDENT ALDEHYDE REDUCTASE-LIKE PROTEIN, CHLOROPLASTIC-RELATED"/>
    <property type="match status" value="1"/>
</dbReference>
<keyword evidence="2" id="KW-0560">Oxidoreductase</keyword>
<dbReference type="PRINTS" id="PR00080">
    <property type="entry name" value="SDRFAMILY"/>
</dbReference>
<evidence type="ECO:0000256" key="1">
    <source>
        <dbReference type="ARBA" id="ARBA00006484"/>
    </source>
</evidence>
<dbReference type="Pfam" id="PF13561">
    <property type="entry name" value="adh_short_C2"/>
    <property type="match status" value="1"/>
</dbReference>
<dbReference type="PRINTS" id="PR00081">
    <property type="entry name" value="GDHRDH"/>
</dbReference>
<evidence type="ECO:0000313" key="3">
    <source>
        <dbReference type="EMBL" id="MEE8657499.1"/>
    </source>
</evidence>
<gene>
    <name evidence="3" type="primary">yghA</name>
    <name evidence="3" type="ORF">DOFOFD_00485</name>
</gene>
<evidence type="ECO:0000313" key="4">
    <source>
        <dbReference type="Proteomes" id="UP001312908"/>
    </source>
</evidence>
<dbReference type="EMBL" id="JAWJZY010000001">
    <property type="protein sequence ID" value="MEE8657499.1"/>
    <property type="molecule type" value="Genomic_DNA"/>
</dbReference>
<dbReference type="InterPro" id="IPR020904">
    <property type="entry name" value="Sc_DH/Rdtase_CS"/>
</dbReference>
<dbReference type="PROSITE" id="PS00061">
    <property type="entry name" value="ADH_SHORT"/>
    <property type="match status" value="1"/>
</dbReference>
<dbReference type="RefSeq" id="WP_394818539.1">
    <property type="nucleotide sequence ID" value="NZ_JAWJZY010000001.1"/>
</dbReference>
<comment type="caution">
    <text evidence="3">The sequence shown here is derived from an EMBL/GenBank/DDBJ whole genome shotgun (WGS) entry which is preliminary data.</text>
</comment>
<dbReference type="Proteomes" id="UP001312908">
    <property type="component" value="Unassembled WGS sequence"/>
</dbReference>